<gene>
    <name evidence="14" type="ORF">BDK89_1299</name>
</gene>
<evidence type="ECO:0000256" key="7">
    <source>
        <dbReference type="ARBA" id="ARBA00022679"/>
    </source>
</evidence>
<protein>
    <recommendedName>
        <fullName evidence="6 12">Dihydropteroate synthase</fullName>
        <shortName evidence="12">DHPS</shortName>
        <ecNumber evidence="5 12">2.5.1.15</ecNumber>
    </recommendedName>
    <alternativeName>
        <fullName evidence="11 12">Dihydropteroate pyrophosphorylase</fullName>
    </alternativeName>
</protein>
<evidence type="ECO:0000256" key="10">
    <source>
        <dbReference type="ARBA" id="ARBA00022909"/>
    </source>
</evidence>
<evidence type="ECO:0000313" key="14">
    <source>
        <dbReference type="EMBL" id="TDT15722.1"/>
    </source>
</evidence>
<keyword evidence="8 12" id="KW-0479">Metal-binding</keyword>
<dbReference type="Pfam" id="PF00809">
    <property type="entry name" value="Pterin_bind"/>
    <property type="match status" value="1"/>
</dbReference>
<dbReference type="PANTHER" id="PTHR20941">
    <property type="entry name" value="FOLATE SYNTHESIS PROTEINS"/>
    <property type="match status" value="1"/>
</dbReference>
<dbReference type="UniPathway" id="UPA00077">
    <property type="reaction ID" value="UER00156"/>
</dbReference>
<proteinExistence type="inferred from homology"/>
<evidence type="ECO:0000259" key="13">
    <source>
        <dbReference type="PROSITE" id="PS50972"/>
    </source>
</evidence>
<dbReference type="EMBL" id="SOAU01000001">
    <property type="protein sequence ID" value="TDT15722.1"/>
    <property type="molecule type" value="Genomic_DNA"/>
</dbReference>
<dbReference type="GO" id="GO:0004156">
    <property type="term" value="F:dihydropteroate synthase activity"/>
    <property type="evidence" value="ECO:0007669"/>
    <property type="project" value="UniProtKB-EC"/>
</dbReference>
<dbReference type="Gene3D" id="3.20.20.20">
    <property type="entry name" value="Dihydropteroate synthase-like"/>
    <property type="match status" value="1"/>
</dbReference>
<dbReference type="EC" id="2.5.1.15" evidence="5 12"/>
<evidence type="ECO:0000256" key="2">
    <source>
        <dbReference type="ARBA" id="ARBA00001946"/>
    </source>
</evidence>
<dbReference type="PROSITE" id="PS00792">
    <property type="entry name" value="DHPS_1"/>
    <property type="match status" value="1"/>
</dbReference>
<sequence length="283" mass="29793">MFVEPAGLPEVLRGRTLVMGIVNVTPDSFSDGGRYLEVDAAIAHAHHLIDDGADLVDVGGESTRPGATRLDPADEMSRVVPVVRALADAGVPVSIDTMNAATAAATVDAGALIVNDVSGGLADPAMLHTVAELDVPFVCMHWRGHADRMNDLAVYDDVVEEVYAELAARIEACDRAGVALERLVLDPGIGFAKDAHHNWALLHHLDRLTALGQPILIGSSRKRFLGSVLADPSTGEPRPTDERDVATAAVSAIAARDGAWAVRVHDAAMSRDAVAVGTAWRQG</sequence>
<dbReference type="FunFam" id="3.20.20.20:FF:000006">
    <property type="entry name" value="Dihydropteroate synthase"/>
    <property type="match status" value="1"/>
</dbReference>
<comment type="function">
    <text evidence="12">Catalyzes the condensation of para-aminobenzoate (pABA) with 6-hydroxymethyl-7,8-dihydropterin diphosphate (DHPt-PP) to form 7,8-dihydropteroate (H2Pte), the immediate precursor of folate derivatives.</text>
</comment>
<reference evidence="14 15" key="1">
    <citation type="submission" date="2019-03" db="EMBL/GenBank/DDBJ databases">
        <title>Sequencing the genomes of 1000 actinobacteria strains.</title>
        <authorList>
            <person name="Klenk H.-P."/>
        </authorList>
    </citation>
    <scope>NUCLEOTIDE SEQUENCE [LARGE SCALE GENOMIC DNA]</scope>
    <source>
        <strain evidence="14 15">DSM 18936</strain>
    </source>
</reference>
<dbReference type="InterPro" id="IPR011005">
    <property type="entry name" value="Dihydropteroate_synth-like_sf"/>
</dbReference>
<name>A0A4R7HX38_9ACTN</name>
<evidence type="ECO:0000256" key="12">
    <source>
        <dbReference type="RuleBase" id="RU361205"/>
    </source>
</evidence>
<dbReference type="AlphaFoldDB" id="A0A4R7HX38"/>
<dbReference type="GO" id="GO:0005829">
    <property type="term" value="C:cytosol"/>
    <property type="evidence" value="ECO:0007669"/>
    <property type="project" value="TreeGrafter"/>
</dbReference>
<comment type="cofactor">
    <cofactor evidence="2 12">
        <name>Mg(2+)</name>
        <dbReference type="ChEBI" id="CHEBI:18420"/>
    </cofactor>
</comment>
<comment type="similarity">
    <text evidence="4 12">Belongs to the DHPS family.</text>
</comment>
<dbReference type="GO" id="GO:0046656">
    <property type="term" value="P:folic acid biosynthetic process"/>
    <property type="evidence" value="ECO:0007669"/>
    <property type="project" value="UniProtKB-KW"/>
</dbReference>
<dbReference type="SUPFAM" id="SSF51717">
    <property type="entry name" value="Dihydropteroate synthetase-like"/>
    <property type="match status" value="1"/>
</dbReference>
<keyword evidence="15" id="KW-1185">Reference proteome</keyword>
<dbReference type="GO" id="GO:0046872">
    <property type="term" value="F:metal ion binding"/>
    <property type="evidence" value="ECO:0007669"/>
    <property type="project" value="UniProtKB-KW"/>
</dbReference>
<evidence type="ECO:0000313" key="15">
    <source>
        <dbReference type="Proteomes" id="UP000294558"/>
    </source>
</evidence>
<dbReference type="PANTHER" id="PTHR20941:SF1">
    <property type="entry name" value="FOLIC ACID SYNTHESIS PROTEIN FOL1"/>
    <property type="match status" value="1"/>
</dbReference>
<dbReference type="PROSITE" id="PS50972">
    <property type="entry name" value="PTERIN_BINDING"/>
    <property type="match status" value="1"/>
</dbReference>
<dbReference type="InterPro" id="IPR000489">
    <property type="entry name" value="Pterin-binding_dom"/>
</dbReference>
<dbReference type="GO" id="GO:0046654">
    <property type="term" value="P:tetrahydrofolate biosynthetic process"/>
    <property type="evidence" value="ECO:0007669"/>
    <property type="project" value="UniProtKB-UniPathway"/>
</dbReference>
<dbReference type="PROSITE" id="PS00793">
    <property type="entry name" value="DHPS_2"/>
    <property type="match status" value="1"/>
</dbReference>
<keyword evidence="10 12" id="KW-0289">Folate biosynthesis</keyword>
<evidence type="ECO:0000256" key="6">
    <source>
        <dbReference type="ARBA" id="ARBA00016919"/>
    </source>
</evidence>
<dbReference type="Proteomes" id="UP000294558">
    <property type="component" value="Unassembled WGS sequence"/>
</dbReference>
<comment type="pathway">
    <text evidence="3 12">Cofactor biosynthesis; tetrahydrofolate biosynthesis; 7,8-dihydrofolate from 2-amino-4-hydroxy-6-hydroxymethyl-7,8-dihydropteridine diphosphate and 4-aminobenzoate: step 1/2.</text>
</comment>
<evidence type="ECO:0000256" key="1">
    <source>
        <dbReference type="ARBA" id="ARBA00000012"/>
    </source>
</evidence>
<dbReference type="CDD" id="cd00739">
    <property type="entry name" value="DHPS"/>
    <property type="match status" value="1"/>
</dbReference>
<accession>A0A4R7HX38</accession>
<evidence type="ECO:0000256" key="4">
    <source>
        <dbReference type="ARBA" id="ARBA00009503"/>
    </source>
</evidence>
<dbReference type="InterPro" id="IPR045031">
    <property type="entry name" value="DHP_synth-like"/>
</dbReference>
<comment type="catalytic activity">
    <reaction evidence="1">
        <text>(7,8-dihydropterin-6-yl)methyl diphosphate + 4-aminobenzoate = 7,8-dihydropteroate + diphosphate</text>
        <dbReference type="Rhea" id="RHEA:19949"/>
        <dbReference type="ChEBI" id="CHEBI:17836"/>
        <dbReference type="ChEBI" id="CHEBI:17839"/>
        <dbReference type="ChEBI" id="CHEBI:33019"/>
        <dbReference type="ChEBI" id="CHEBI:72950"/>
        <dbReference type="EC" id="2.5.1.15"/>
    </reaction>
</comment>
<comment type="caution">
    <text evidence="14">The sequence shown here is derived from an EMBL/GenBank/DDBJ whole genome shotgun (WGS) entry which is preliminary data.</text>
</comment>
<organism evidence="14 15">
    <name type="scientific">Ilumatobacter fluminis</name>
    <dbReference type="NCBI Taxonomy" id="467091"/>
    <lineage>
        <taxon>Bacteria</taxon>
        <taxon>Bacillati</taxon>
        <taxon>Actinomycetota</taxon>
        <taxon>Acidimicrobiia</taxon>
        <taxon>Acidimicrobiales</taxon>
        <taxon>Ilumatobacteraceae</taxon>
        <taxon>Ilumatobacter</taxon>
    </lineage>
</organism>
<feature type="domain" description="Pterin-binding" evidence="13">
    <location>
        <begin position="16"/>
        <end position="275"/>
    </location>
</feature>
<keyword evidence="9 12" id="KW-0460">Magnesium</keyword>
<evidence type="ECO:0000256" key="11">
    <source>
        <dbReference type="ARBA" id="ARBA00030193"/>
    </source>
</evidence>
<dbReference type="NCBIfam" id="TIGR01496">
    <property type="entry name" value="DHPS"/>
    <property type="match status" value="1"/>
</dbReference>
<dbReference type="RefSeq" id="WP_208293985.1">
    <property type="nucleotide sequence ID" value="NZ_SOAU01000001.1"/>
</dbReference>
<evidence type="ECO:0000256" key="5">
    <source>
        <dbReference type="ARBA" id="ARBA00012458"/>
    </source>
</evidence>
<evidence type="ECO:0000256" key="8">
    <source>
        <dbReference type="ARBA" id="ARBA00022723"/>
    </source>
</evidence>
<keyword evidence="7 12" id="KW-0808">Transferase</keyword>
<dbReference type="InterPro" id="IPR006390">
    <property type="entry name" value="DHP_synth_dom"/>
</dbReference>
<evidence type="ECO:0000256" key="9">
    <source>
        <dbReference type="ARBA" id="ARBA00022842"/>
    </source>
</evidence>
<evidence type="ECO:0000256" key="3">
    <source>
        <dbReference type="ARBA" id="ARBA00004763"/>
    </source>
</evidence>